<evidence type="ECO:0000313" key="2">
    <source>
        <dbReference type="EMBL" id="GAA2388618.1"/>
    </source>
</evidence>
<organism evidence="2 3">
    <name type="scientific">Dactylosporangium salmoneum</name>
    <dbReference type="NCBI Taxonomy" id="53361"/>
    <lineage>
        <taxon>Bacteria</taxon>
        <taxon>Bacillati</taxon>
        <taxon>Actinomycetota</taxon>
        <taxon>Actinomycetes</taxon>
        <taxon>Micromonosporales</taxon>
        <taxon>Micromonosporaceae</taxon>
        <taxon>Dactylosporangium</taxon>
    </lineage>
</organism>
<feature type="region of interest" description="Disordered" evidence="1">
    <location>
        <begin position="222"/>
        <end position="243"/>
    </location>
</feature>
<keyword evidence="3" id="KW-1185">Reference proteome</keyword>
<proteinExistence type="predicted"/>
<protein>
    <submittedName>
        <fullName evidence="2">Uncharacterized protein</fullName>
    </submittedName>
</protein>
<evidence type="ECO:0000313" key="3">
    <source>
        <dbReference type="Proteomes" id="UP001501444"/>
    </source>
</evidence>
<dbReference type="EMBL" id="BAAARV010000113">
    <property type="protein sequence ID" value="GAA2388618.1"/>
    <property type="molecule type" value="Genomic_DNA"/>
</dbReference>
<reference evidence="3" key="1">
    <citation type="journal article" date="2019" name="Int. J. Syst. Evol. Microbiol.">
        <title>The Global Catalogue of Microorganisms (GCM) 10K type strain sequencing project: providing services to taxonomists for standard genome sequencing and annotation.</title>
        <authorList>
            <consortium name="The Broad Institute Genomics Platform"/>
            <consortium name="The Broad Institute Genome Sequencing Center for Infectious Disease"/>
            <person name="Wu L."/>
            <person name="Ma J."/>
        </authorList>
    </citation>
    <scope>NUCLEOTIDE SEQUENCE [LARGE SCALE GENOMIC DNA]</scope>
    <source>
        <strain evidence="3">JCM 3272</strain>
    </source>
</reference>
<gene>
    <name evidence="2" type="ORF">GCM10010170_099930</name>
</gene>
<feature type="region of interest" description="Disordered" evidence="1">
    <location>
        <begin position="96"/>
        <end position="122"/>
    </location>
</feature>
<feature type="compositionally biased region" description="Polar residues" evidence="1">
    <location>
        <begin position="97"/>
        <end position="106"/>
    </location>
</feature>
<dbReference type="Proteomes" id="UP001501444">
    <property type="component" value="Unassembled WGS sequence"/>
</dbReference>
<sequence length="260" mass="27320">MAIVRAADAADMATAILASQLAQPGAATTPRPPAPEAAALREVGHGRAAAVHRIGEVVTAATNFDHYLGVWLARHAVVAAVISDADRAIAGPLRQTAAGTARSNHPSPRDALRQNAPHQAPALNDVNTAVATLDTVRGWLLQHRDNHTAVDLTALAGLRLPSEWPAIATNTKPLPGLRELLTRHPPAWRGPDTAERNAANAGRRVAAITEQVRHLRQRVRSAATASGQTVAAAPRPVAPADVHDRTHAAVPRLSELNIGI</sequence>
<feature type="compositionally biased region" description="Low complexity" evidence="1">
    <location>
        <begin position="222"/>
        <end position="240"/>
    </location>
</feature>
<name>A0ABP5UVA1_9ACTN</name>
<accession>A0ABP5UVA1</accession>
<comment type="caution">
    <text evidence="2">The sequence shown here is derived from an EMBL/GenBank/DDBJ whole genome shotgun (WGS) entry which is preliminary data.</text>
</comment>
<evidence type="ECO:0000256" key="1">
    <source>
        <dbReference type="SAM" id="MobiDB-lite"/>
    </source>
</evidence>